<evidence type="ECO:0000256" key="6">
    <source>
        <dbReference type="HAMAP-Rule" id="MF_01027"/>
    </source>
</evidence>
<dbReference type="Gene3D" id="3.30.499.10">
    <property type="entry name" value="Aconitase, domain 3"/>
    <property type="match status" value="2"/>
</dbReference>
<comment type="catalytic activity">
    <reaction evidence="6">
        <text>(2R,3S)-3-isopropylmalate = (2S)-2-isopropylmalate</text>
        <dbReference type="Rhea" id="RHEA:32287"/>
        <dbReference type="ChEBI" id="CHEBI:1178"/>
        <dbReference type="ChEBI" id="CHEBI:35121"/>
        <dbReference type="EC" id="4.2.1.33"/>
    </reaction>
</comment>
<dbReference type="Proteomes" id="UP000253034">
    <property type="component" value="Unassembled WGS sequence"/>
</dbReference>
<dbReference type="GO" id="GO:0046872">
    <property type="term" value="F:metal ion binding"/>
    <property type="evidence" value="ECO:0007669"/>
    <property type="project" value="UniProtKB-KW"/>
</dbReference>
<dbReference type="GO" id="GO:0009098">
    <property type="term" value="P:L-leucine biosynthetic process"/>
    <property type="evidence" value="ECO:0007669"/>
    <property type="project" value="UniProtKB-UniRule"/>
</dbReference>
<dbReference type="InterPro" id="IPR011823">
    <property type="entry name" value="IsopropMal_deHydtase_lsu_bac"/>
</dbReference>
<dbReference type="RefSeq" id="WP_114298231.1">
    <property type="nucleotide sequence ID" value="NZ_QPJT01000014.1"/>
</dbReference>
<keyword evidence="3 6" id="KW-0408">Iron</keyword>
<dbReference type="AlphaFoldDB" id="A0A369B062"/>
<evidence type="ECO:0000256" key="4">
    <source>
        <dbReference type="ARBA" id="ARBA00023014"/>
    </source>
</evidence>
<dbReference type="InterPro" id="IPR018136">
    <property type="entry name" value="Aconitase_4Fe-4S_BS"/>
</dbReference>
<name>A0A369B062_9FIRM</name>
<dbReference type="GO" id="GO:0051539">
    <property type="term" value="F:4 iron, 4 sulfur cluster binding"/>
    <property type="evidence" value="ECO:0007669"/>
    <property type="project" value="UniProtKB-KW"/>
</dbReference>
<dbReference type="PROSITE" id="PS00450">
    <property type="entry name" value="ACONITASE_1"/>
    <property type="match status" value="1"/>
</dbReference>
<keyword evidence="4 6" id="KW-0411">Iron-sulfur</keyword>
<keyword evidence="9" id="KW-1185">Reference proteome</keyword>
<dbReference type="HAMAP" id="MF_01027">
    <property type="entry name" value="LeuC_type2"/>
    <property type="match status" value="1"/>
</dbReference>
<evidence type="ECO:0000313" key="9">
    <source>
        <dbReference type="Proteomes" id="UP000253034"/>
    </source>
</evidence>
<dbReference type="Pfam" id="PF00330">
    <property type="entry name" value="Aconitase"/>
    <property type="match status" value="2"/>
</dbReference>
<keyword evidence="6" id="KW-0028">Amino-acid biosynthesis</keyword>
<dbReference type="UniPathway" id="UPA00048">
    <property type="reaction ID" value="UER00071"/>
</dbReference>
<comment type="pathway">
    <text evidence="6">Amino-acid biosynthesis; L-leucine biosynthesis; L-leucine from 3-methyl-2-oxobutanoate: step 2/4.</text>
</comment>
<feature type="binding site" evidence="6">
    <location>
        <position position="360"/>
    </location>
    <ligand>
        <name>[4Fe-4S] cluster</name>
        <dbReference type="ChEBI" id="CHEBI:49883"/>
    </ligand>
</feature>
<feature type="domain" description="Aconitase/3-isopropylmalate dehydratase large subunit alpha/beta/alpha" evidence="7">
    <location>
        <begin position="288"/>
        <end position="411"/>
    </location>
</feature>
<keyword evidence="6" id="KW-0432">Leucine biosynthesis</keyword>
<comment type="subunit">
    <text evidence="6">Heterodimer of LeuC and LeuD.</text>
</comment>
<dbReference type="InterPro" id="IPR011826">
    <property type="entry name" value="HAcnase/IPMdehydase_lsu_prok"/>
</dbReference>
<protein>
    <recommendedName>
        <fullName evidence="6">3-isopropylmalate dehydratase large subunit</fullName>
        <ecNumber evidence="6">4.2.1.33</ecNumber>
    </recommendedName>
    <alternativeName>
        <fullName evidence="6">Alpha-IPM isomerase</fullName>
        <shortName evidence="6">IPMI</shortName>
    </alternativeName>
    <alternativeName>
        <fullName evidence="6">Isopropylmalate isomerase</fullName>
    </alternativeName>
</protein>
<keyword evidence="2 6" id="KW-0479">Metal-binding</keyword>
<dbReference type="CDD" id="cd01583">
    <property type="entry name" value="IPMI"/>
    <property type="match status" value="1"/>
</dbReference>
<dbReference type="NCBIfam" id="TIGR02083">
    <property type="entry name" value="LEU2"/>
    <property type="match status" value="1"/>
</dbReference>
<accession>A0A369B062</accession>
<keyword evidence="1 6" id="KW-0004">4Fe-4S</keyword>
<dbReference type="PRINTS" id="PR00415">
    <property type="entry name" value="ACONITASE"/>
</dbReference>
<evidence type="ECO:0000256" key="2">
    <source>
        <dbReference type="ARBA" id="ARBA00022723"/>
    </source>
</evidence>
<feature type="domain" description="Aconitase/3-isopropylmalate dehydratase large subunit alpha/beta/alpha" evidence="7">
    <location>
        <begin position="8"/>
        <end position="286"/>
    </location>
</feature>
<comment type="caution">
    <text evidence="8">The sequence shown here is derived from an EMBL/GenBank/DDBJ whole genome shotgun (WGS) entry which is preliminary data.</text>
</comment>
<dbReference type="InterPro" id="IPR001030">
    <property type="entry name" value="Acoase/IPM_deHydtase_lsu_aba"/>
</dbReference>
<dbReference type="EMBL" id="QPJT01000014">
    <property type="protein sequence ID" value="RCX14791.1"/>
    <property type="molecule type" value="Genomic_DNA"/>
</dbReference>
<dbReference type="NCBIfam" id="TIGR01343">
    <property type="entry name" value="hacA_fam"/>
    <property type="match status" value="1"/>
</dbReference>
<dbReference type="PANTHER" id="PTHR43822">
    <property type="entry name" value="HOMOACONITASE, MITOCHONDRIAL-RELATED"/>
    <property type="match status" value="1"/>
</dbReference>
<comment type="function">
    <text evidence="6">Catalyzes the isomerization between 2-isopropylmalate and 3-isopropylmalate, via the formation of 2-isopropylmaleate.</text>
</comment>
<dbReference type="InterPro" id="IPR033941">
    <property type="entry name" value="IPMI_cat"/>
</dbReference>
<comment type="cofactor">
    <cofactor evidence="6">
        <name>[4Fe-4S] cluster</name>
        <dbReference type="ChEBI" id="CHEBI:49883"/>
    </cofactor>
    <text evidence="6">Binds 1 [4Fe-4S] cluster per subunit.</text>
</comment>
<sequence>MAMTMTQKILAEHAGLAEVKAGQLIKAKLDMVLGNDITTPVAVKEFRKIGLNKVFDVNKISIVPDHFTPNKDIKSAEQVKFIKEFAREMGIVNYFEIGQMGVEHALLPEKGLVTAGDVVIGADSHTCTYGALGAFSTGIGSTDMAAGMATGEAWFKVPEAIKFVLKGKPAKWVSGKDIILHIIGMIGVDGALYKSMEFTGEGLGHLSMDDRLAMANMAIEAGGKNGIFEVDDKTLEYINEHSTKPYKVYKADPDAEYCEVYEIDLSSVKLTVAFPHLPENARTIDNVGSVKIDQAIIGSCTNGRIEDLRVSAEILKGRKVHKDVRCIIIPATQKIWKQAMNEGLFDIFIDSGAAVSTPTCGPCLGGHMGILAKGERAVATTNRNFVGRMGHPESEVYLASPAVAAASAVMGRIAGPEEL</sequence>
<dbReference type="NCBIfam" id="NF001614">
    <property type="entry name" value="PRK00402.1"/>
    <property type="match status" value="1"/>
</dbReference>
<gene>
    <name evidence="6" type="primary">leuC</name>
    <name evidence="8" type="ORF">DFR58_11425</name>
</gene>
<dbReference type="SUPFAM" id="SSF53732">
    <property type="entry name" value="Aconitase iron-sulfur domain"/>
    <property type="match status" value="1"/>
</dbReference>
<reference evidence="8 9" key="1">
    <citation type="submission" date="2018-07" db="EMBL/GenBank/DDBJ databases">
        <title>Genomic Encyclopedia of Type Strains, Phase IV (KMG-IV): sequencing the most valuable type-strain genomes for metagenomic binning, comparative biology and taxonomic classification.</title>
        <authorList>
            <person name="Goeker M."/>
        </authorList>
    </citation>
    <scope>NUCLEOTIDE SEQUENCE [LARGE SCALE GENOMIC DNA]</scope>
    <source>
        <strain evidence="8 9">DSM 27016</strain>
    </source>
</reference>
<dbReference type="GO" id="GO:0003861">
    <property type="term" value="F:3-isopropylmalate dehydratase activity"/>
    <property type="evidence" value="ECO:0007669"/>
    <property type="project" value="UniProtKB-UniRule"/>
</dbReference>
<evidence type="ECO:0000256" key="3">
    <source>
        <dbReference type="ARBA" id="ARBA00023004"/>
    </source>
</evidence>
<evidence type="ECO:0000256" key="1">
    <source>
        <dbReference type="ARBA" id="ARBA00022485"/>
    </source>
</evidence>
<dbReference type="InterPro" id="IPR015931">
    <property type="entry name" value="Acnase/IPM_dHydase_lsu_aba_1/3"/>
</dbReference>
<evidence type="ECO:0000259" key="7">
    <source>
        <dbReference type="Pfam" id="PF00330"/>
    </source>
</evidence>
<feature type="binding site" evidence="6">
    <location>
        <position position="363"/>
    </location>
    <ligand>
        <name>[4Fe-4S] cluster</name>
        <dbReference type="ChEBI" id="CHEBI:49883"/>
    </ligand>
</feature>
<evidence type="ECO:0000256" key="5">
    <source>
        <dbReference type="ARBA" id="ARBA00023239"/>
    </source>
</evidence>
<organism evidence="8 9">
    <name type="scientific">Anaerobacterium chartisolvens</name>
    <dbReference type="NCBI Taxonomy" id="1297424"/>
    <lineage>
        <taxon>Bacteria</taxon>
        <taxon>Bacillati</taxon>
        <taxon>Bacillota</taxon>
        <taxon>Clostridia</taxon>
        <taxon>Eubacteriales</taxon>
        <taxon>Oscillospiraceae</taxon>
        <taxon>Anaerobacterium</taxon>
    </lineage>
</organism>
<dbReference type="EC" id="4.2.1.33" evidence="6"/>
<dbReference type="InterPro" id="IPR036008">
    <property type="entry name" value="Aconitase_4Fe-4S_dom"/>
</dbReference>
<evidence type="ECO:0000313" key="8">
    <source>
        <dbReference type="EMBL" id="RCX14791.1"/>
    </source>
</evidence>
<dbReference type="InterPro" id="IPR050067">
    <property type="entry name" value="IPM_dehydratase_rel_enz"/>
</dbReference>
<dbReference type="InterPro" id="IPR006251">
    <property type="entry name" value="Homoacnase/IPMdehydase_lsu"/>
</dbReference>
<feature type="binding site" evidence="6">
    <location>
        <position position="300"/>
    </location>
    <ligand>
        <name>[4Fe-4S] cluster</name>
        <dbReference type="ChEBI" id="CHEBI:49883"/>
    </ligand>
</feature>
<dbReference type="OrthoDB" id="9764318at2"/>
<dbReference type="PANTHER" id="PTHR43822:SF16">
    <property type="entry name" value="3-ISOPROPYLMALATE DEHYDRATASE LARGE SUBUNIT 2"/>
    <property type="match status" value="1"/>
</dbReference>
<proteinExistence type="inferred from homology"/>
<keyword evidence="5 6" id="KW-0456">Lyase</keyword>
<dbReference type="NCBIfam" id="TIGR02086">
    <property type="entry name" value="IPMI_arch"/>
    <property type="match status" value="1"/>
</dbReference>
<keyword evidence="6" id="KW-0100">Branched-chain amino acid biosynthesis</keyword>
<dbReference type="PROSITE" id="PS01244">
    <property type="entry name" value="ACONITASE_2"/>
    <property type="match status" value="1"/>
</dbReference>
<comment type="similarity">
    <text evidence="6">Belongs to the aconitase/IPM isomerase family. LeuC type 2 subfamily.</text>
</comment>